<comment type="caution">
    <text evidence="1">The sequence shown here is derived from an EMBL/GenBank/DDBJ whole genome shotgun (WGS) entry which is preliminary data.</text>
</comment>
<evidence type="ECO:0000313" key="1">
    <source>
        <dbReference type="EMBL" id="KAH7928282.1"/>
    </source>
</evidence>
<name>A0ACB8BS37_9AGAM</name>
<evidence type="ECO:0000313" key="2">
    <source>
        <dbReference type="Proteomes" id="UP000790709"/>
    </source>
</evidence>
<reference evidence="1" key="1">
    <citation type="journal article" date="2021" name="New Phytol.">
        <title>Evolutionary innovations through gain and loss of genes in the ectomycorrhizal Boletales.</title>
        <authorList>
            <person name="Wu G."/>
            <person name="Miyauchi S."/>
            <person name="Morin E."/>
            <person name="Kuo A."/>
            <person name="Drula E."/>
            <person name="Varga T."/>
            <person name="Kohler A."/>
            <person name="Feng B."/>
            <person name="Cao Y."/>
            <person name="Lipzen A."/>
            <person name="Daum C."/>
            <person name="Hundley H."/>
            <person name="Pangilinan J."/>
            <person name="Johnson J."/>
            <person name="Barry K."/>
            <person name="LaButti K."/>
            <person name="Ng V."/>
            <person name="Ahrendt S."/>
            <person name="Min B."/>
            <person name="Choi I.G."/>
            <person name="Park H."/>
            <person name="Plett J.M."/>
            <person name="Magnuson J."/>
            <person name="Spatafora J.W."/>
            <person name="Nagy L.G."/>
            <person name="Henrissat B."/>
            <person name="Grigoriev I.V."/>
            <person name="Yang Z.L."/>
            <person name="Xu J."/>
            <person name="Martin F.M."/>
        </authorList>
    </citation>
    <scope>NUCLEOTIDE SEQUENCE</scope>
    <source>
        <strain evidence="1">KUC20120723A-06</strain>
    </source>
</reference>
<proteinExistence type="predicted"/>
<gene>
    <name evidence="1" type="ORF">BV22DRAFT_1192986</name>
</gene>
<protein>
    <submittedName>
        <fullName evidence="1">DnaJ-domain-containing protein</fullName>
    </submittedName>
</protein>
<sequence length="561" mass="63016">MGARESTARNDEHPDSVTDYYELLGVEESATSDEIKRAFRKLALVHHPDKNQDDVDGATKRFAALQQAYEVLSDDQERAWYDSHKASLAPEPDAEAVFENIRKGAAAPPPRAWDRGLSVRHLAQFFDATIWSAFDDSEDGFYTLYRNLFGRLAQEEAVISEIEYPSFGYSTWPWAAEAKADNTEAARRFYNAWLNFSSMKDFTWMEQWNTAEAPDRRVRRLMEKDNKKARDDARKDYNDTIRSLASFVRKRDPRYKTHLAQQVKINGAKASGASAPSAVPRARRNPTETYVEQEWQKTSSRGADDDLDWAAAEGEDPEEWECVACGKTFRSEAAWDSHERSKKHMKEIERLRREMQRDNEDLGLDGEDTIDGEGVPGIIPPGTPLTPLPDESILDATPLGTPSTPLSDERETPSPLPSSPPSSSHPVEDVDDNQQMIPKSRGKSKKSQSSTQKVSKTLDVSDAPGPAEGQVESYDDGGGQMPIANAQTQPELSKREKRKLREAKKAQTSAKNDPQALICNVCSEPFDSRTKLFTHIKETGHALAEREDDSHKRVKGKKSKK</sequence>
<dbReference type="Proteomes" id="UP000790709">
    <property type="component" value="Unassembled WGS sequence"/>
</dbReference>
<keyword evidence="2" id="KW-1185">Reference proteome</keyword>
<accession>A0ACB8BS37</accession>
<dbReference type="EMBL" id="MU266355">
    <property type="protein sequence ID" value="KAH7928282.1"/>
    <property type="molecule type" value="Genomic_DNA"/>
</dbReference>
<organism evidence="1 2">
    <name type="scientific">Leucogyrophana mollusca</name>
    <dbReference type="NCBI Taxonomy" id="85980"/>
    <lineage>
        <taxon>Eukaryota</taxon>
        <taxon>Fungi</taxon>
        <taxon>Dikarya</taxon>
        <taxon>Basidiomycota</taxon>
        <taxon>Agaricomycotina</taxon>
        <taxon>Agaricomycetes</taxon>
        <taxon>Agaricomycetidae</taxon>
        <taxon>Boletales</taxon>
        <taxon>Boletales incertae sedis</taxon>
        <taxon>Leucogyrophana</taxon>
    </lineage>
</organism>